<sequence length="498" mass="55005">MDTLRGVFPTVPTEALLRVLEVCDRSVALASTWLLENDWQDLMTEAQDEDVEEEEGEEEEEIGGSVTSSAPQVAGSMVVSMGVRIRDEDNEEGTATGPFPFHEELDEEEEDEGDEEEDEEEEEDGYDSGDETGFRMGGVPPLAKRIKISKSEGRAGDDRFWVSFDDQVMVKSMIELLNTTLSKLAHSKVVLLSQPAPQLDEAEATGRLRSMVSSGEEEDTNDKGVSGNGRGAATSGEITLSRLVNDISSSQDEIGKVAGSSESSTATMEESIGRKRKRKEAAEDSTQQGFFAHFFPVRELDMVWRTVLHAHLFKGRFGGKIEFHTASGGPYVLPQTLKSTLSAVIFSMLNALLLSRFSKRDFDELMHIQSSASSRVASSGFSPLATLKCCLLLPCSAEEEEIFRVGKNIHNLLKVQGNLYYGVGDSSDATSASDDDKMTEERFRQFARYRIKENTSANDSPKPSKVSVDPYMSYQQPLKSSHSLECLEDDKWTCRLST</sequence>
<proteinExistence type="predicted"/>
<evidence type="ECO:0008006" key="4">
    <source>
        <dbReference type="Google" id="ProtNLM"/>
    </source>
</evidence>
<dbReference type="Proteomes" id="UP001632037">
    <property type="component" value="Unassembled WGS sequence"/>
</dbReference>
<feature type="compositionally biased region" description="Acidic residues" evidence="1">
    <location>
        <begin position="46"/>
        <end position="62"/>
    </location>
</feature>
<feature type="region of interest" description="Disordered" evidence="1">
    <location>
        <begin position="89"/>
        <end position="139"/>
    </location>
</feature>
<reference evidence="2 3" key="1">
    <citation type="submission" date="2024-09" db="EMBL/GenBank/DDBJ databases">
        <title>Genome sequencing and assembly of Phytophthora oleae, isolate VK10A, causative agent of rot of olive drupes.</title>
        <authorList>
            <person name="Conti Taguali S."/>
            <person name="Riolo M."/>
            <person name="La Spada F."/>
            <person name="Cacciola S.O."/>
            <person name="Dionisio G."/>
        </authorList>
    </citation>
    <scope>NUCLEOTIDE SEQUENCE [LARGE SCALE GENOMIC DNA]</scope>
    <source>
        <strain evidence="2 3">VK10A</strain>
    </source>
</reference>
<dbReference type="AlphaFoldDB" id="A0ABD3FFR9"/>
<evidence type="ECO:0000313" key="2">
    <source>
        <dbReference type="EMBL" id="KAL3665792.1"/>
    </source>
</evidence>
<organism evidence="2 3">
    <name type="scientific">Phytophthora oleae</name>
    <dbReference type="NCBI Taxonomy" id="2107226"/>
    <lineage>
        <taxon>Eukaryota</taxon>
        <taxon>Sar</taxon>
        <taxon>Stramenopiles</taxon>
        <taxon>Oomycota</taxon>
        <taxon>Peronosporomycetes</taxon>
        <taxon>Peronosporales</taxon>
        <taxon>Peronosporaceae</taxon>
        <taxon>Phytophthora</taxon>
    </lineage>
</organism>
<feature type="compositionally biased region" description="Low complexity" evidence="1">
    <location>
        <begin position="260"/>
        <end position="270"/>
    </location>
</feature>
<feature type="region of interest" description="Disordered" evidence="1">
    <location>
        <begin position="46"/>
        <end position="74"/>
    </location>
</feature>
<feature type="region of interest" description="Disordered" evidence="1">
    <location>
        <begin position="211"/>
        <end position="233"/>
    </location>
</feature>
<keyword evidence="3" id="KW-1185">Reference proteome</keyword>
<protein>
    <recommendedName>
        <fullName evidence="4">CUE domain-containing protein</fullName>
    </recommendedName>
</protein>
<evidence type="ECO:0000256" key="1">
    <source>
        <dbReference type="SAM" id="MobiDB-lite"/>
    </source>
</evidence>
<gene>
    <name evidence="2" type="ORF">V7S43_009220</name>
</gene>
<name>A0ABD3FFR9_9STRA</name>
<feature type="compositionally biased region" description="Acidic residues" evidence="1">
    <location>
        <begin position="104"/>
        <end position="130"/>
    </location>
</feature>
<dbReference type="EMBL" id="JBIMZQ010000019">
    <property type="protein sequence ID" value="KAL3665792.1"/>
    <property type="molecule type" value="Genomic_DNA"/>
</dbReference>
<accession>A0ABD3FFR9</accession>
<feature type="region of interest" description="Disordered" evidence="1">
    <location>
        <begin position="254"/>
        <end position="282"/>
    </location>
</feature>
<evidence type="ECO:0000313" key="3">
    <source>
        <dbReference type="Proteomes" id="UP001632037"/>
    </source>
</evidence>
<comment type="caution">
    <text evidence="2">The sequence shown here is derived from an EMBL/GenBank/DDBJ whole genome shotgun (WGS) entry which is preliminary data.</text>
</comment>